<comment type="caution">
    <text evidence="7">The sequence shown here is derived from an EMBL/GenBank/DDBJ whole genome shotgun (WGS) entry which is preliminary data.</text>
</comment>
<protein>
    <submittedName>
        <fullName evidence="7">Uncharacterized protein</fullName>
    </submittedName>
</protein>
<keyword evidence="5 6" id="KW-0472">Membrane</keyword>
<dbReference type="SUPFAM" id="SSF103473">
    <property type="entry name" value="MFS general substrate transporter"/>
    <property type="match status" value="1"/>
</dbReference>
<dbReference type="Proteomes" id="UP000251960">
    <property type="component" value="Chromosome 5"/>
</dbReference>
<evidence type="ECO:0000256" key="5">
    <source>
        <dbReference type="ARBA" id="ARBA00023136"/>
    </source>
</evidence>
<dbReference type="EMBL" id="NCVQ01000006">
    <property type="protein sequence ID" value="PWZ23346.1"/>
    <property type="molecule type" value="Genomic_DNA"/>
</dbReference>
<evidence type="ECO:0000256" key="3">
    <source>
        <dbReference type="ARBA" id="ARBA00022692"/>
    </source>
</evidence>
<dbReference type="AlphaFoldDB" id="A0A3L6EQU7"/>
<dbReference type="InterPro" id="IPR036259">
    <property type="entry name" value="MFS_trans_sf"/>
</dbReference>
<sequence>MGRDEGFGEKAKAVVKISSFQIILAQGVTGSFPWSALPFAPMWLELMGFTHNRTGLLMITFALASSLGGLLGGNMGDHFATCFPNSGRIVLSQISSASAIPLAALLLLGLPDNSSGSLHGLVMFIMGLSISWNGPATNKQVIDNGLLPILVKIVKKKTDLPVREKIFLLLDPTQTSLGGAKARLPQYYES</sequence>
<evidence type="ECO:0000313" key="7">
    <source>
        <dbReference type="EMBL" id="PWZ23346.1"/>
    </source>
</evidence>
<dbReference type="Gene3D" id="1.20.1250.20">
    <property type="entry name" value="MFS general substrate transporter like domains"/>
    <property type="match status" value="1"/>
</dbReference>
<evidence type="ECO:0000256" key="1">
    <source>
        <dbReference type="ARBA" id="ARBA00004141"/>
    </source>
</evidence>
<dbReference type="PANTHER" id="PTHR23505">
    <property type="entry name" value="SPINSTER"/>
    <property type="match status" value="1"/>
</dbReference>
<dbReference type="InterPro" id="IPR044770">
    <property type="entry name" value="MFS_spinster-like"/>
</dbReference>
<evidence type="ECO:0000313" key="8">
    <source>
        <dbReference type="Proteomes" id="UP000251960"/>
    </source>
</evidence>
<keyword evidence="2" id="KW-0813">Transport</keyword>
<keyword evidence="4 6" id="KW-1133">Transmembrane helix</keyword>
<evidence type="ECO:0000256" key="6">
    <source>
        <dbReference type="SAM" id="Phobius"/>
    </source>
</evidence>
<proteinExistence type="predicted"/>
<feature type="transmembrane region" description="Helical" evidence="6">
    <location>
        <begin position="89"/>
        <end position="110"/>
    </location>
</feature>
<keyword evidence="3 6" id="KW-0812">Transmembrane</keyword>
<feature type="transmembrane region" description="Helical" evidence="6">
    <location>
        <begin position="116"/>
        <end position="134"/>
    </location>
</feature>
<accession>A0A3L6EQU7</accession>
<reference evidence="7 8" key="1">
    <citation type="journal article" date="2018" name="Nat. Genet.">
        <title>Extensive intraspecific gene order and gene structural variations between Mo17 and other maize genomes.</title>
        <authorList>
            <person name="Sun S."/>
            <person name="Zhou Y."/>
            <person name="Chen J."/>
            <person name="Shi J."/>
            <person name="Zhao H."/>
            <person name="Zhao H."/>
            <person name="Song W."/>
            <person name="Zhang M."/>
            <person name="Cui Y."/>
            <person name="Dong X."/>
            <person name="Liu H."/>
            <person name="Ma X."/>
            <person name="Jiao Y."/>
            <person name="Wang B."/>
            <person name="Wei X."/>
            <person name="Stein J.C."/>
            <person name="Glaubitz J.C."/>
            <person name="Lu F."/>
            <person name="Yu G."/>
            <person name="Liang C."/>
            <person name="Fengler K."/>
            <person name="Li B."/>
            <person name="Rafalski A."/>
            <person name="Schnable P.S."/>
            <person name="Ware D.H."/>
            <person name="Buckler E.S."/>
            <person name="Lai J."/>
        </authorList>
    </citation>
    <scope>NUCLEOTIDE SEQUENCE [LARGE SCALE GENOMIC DNA]</scope>
    <source>
        <strain evidence="8">cv. Missouri 17</strain>
        <tissue evidence="7">Seedling</tissue>
    </source>
</reference>
<comment type="subcellular location">
    <subcellularLocation>
        <location evidence="1">Membrane</location>
        <topology evidence="1">Multi-pass membrane protein</topology>
    </subcellularLocation>
</comment>
<gene>
    <name evidence="7" type="ORF">Zm00014a_024916</name>
</gene>
<feature type="transmembrane region" description="Helical" evidence="6">
    <location>
        <begin position="56"/>
        <end position="77"/>
    </location>
</feature>
<evidence type="ECO:0000256" key="2">
    <source>
        <dbReference type="ARBA" id="ARBA00022448"/>
    </source>
</evidence>
<feature type="transmembrane region" description="Helical" evidence="6">
    <location>
        <begin position="20"/>
        <end position="44"/>
    </location>
</feature>
<dbReference type="GO" id="GO:0016020">
    <property type="term" value="C:membrane"/>
    <property type="evidence" value="ECO:0007669"/>
    <property type="project" value="UniProtKB-SubCell"/>
</dbReference>
<evidence type="ECO:0000256" key="4">
    <source>
        <dbReference type="ARBA" id="ARBA00022989"/>
    </source>
</evidence>
<organism evidence="7 8">
    <name type="scientific">Zea mays</name>
    <name type="common">Maize</name>
    <dbReference type="NCBI Taxonomy" id="4577"/>
    <lineage>
        <taxon>Eukaryota</taxon>
        <taxon>Viridiplantae</taxon>
        <taxon>Streptophyta</taxon>
        <taxon>Embryophyta</taxon>
        <taxon>Tracheophyta</taxon>
        <taxon>Spermatophyta</taxon>
        <taxon>Magnoliopsida</taxon>
        <taxon>Liliopsida</taxon>
        <taxon>Poales</taxon>
        <taxon>Poaceae</taxon>
        <taxon>PACMAD clade</taxon>
        <taxon>Panicoideae</taxon>
        <taxon>Andropogonodae</taxon>
        <taxon>Andropogoneae</taxon>
        <taxon>Tripsacinae</taxon>
        <taxon>Zea</taxon>
    </lineage>
</organism>
<dbReference type="PANTHER" id="PTHR23505:SF52">
    <property type="entry name" value="MAJOR FACILITATOR SUPERFAMILY PROTEIN"/>
    <property type="match status" value="1"/>
</dbReference>
<name>A0A3L6EQU7_MAIZE</name>